<dbReference type="EMBL" id="JAEHOC010000011">
    <property type="protein sequence ID" value="KAG2437284.1"/>
    <property type="molecule type" value="Genomic_DNA"/>
</dbReference>
<keyword evidence="3" id="KW-1185">Reference proteome</keyword>
<organism evidence="2 3">
    <name type="scientific">Chlamydomonas incerta</name>
    <dbReference type="NCBI Taxonomy" id="51695"/>
    <lineage>
        <taxon>Eukaryota</taxon>
        <taxon>Viridiplantae</taxon>
        <taxon>Chlorophyta</taxon>
        <taxon>core chlorophytes</taxon>
        <taxon>Chlorophyceae</taxon>
        <taxon>CS clade</taxon>
        <taxon>Chlamydomonadales</taxon>
        <taxon>Chlamydomonadaceae</taxon>
        <taxon>Chlamydomonas</taxon>
    </lineage>
</organism>
<feature type="compositionally biased region" description="Basic residues" evidence="1">
    <location>
        <begin position="751"/>
        <end position="766"/>
    </location>
</feature>
<feature type="region of interest" description="Disordered" evidence="1">
    <location>
        <begin position="373"/>
        <end position="485"/>
    </location>
</feature>
<feature type="compositionally biased region" description="Gly residues" evidence="1">
    <location>
        <begin position="375"/>
        <end position="390"/>
    </location>
</feature>
<dbReference type="Proteomes" id="UP000650467">
    <property type="component" value="Unassembled WGS sequence"/>
</dbReference>
<feature type="compositionally biased region" description="Gly residues" evidence="1">
    <location>
        <begin position="401"/>
        <end position="420"/>
    </location>
</feature>
<feature type="region of interest" description="Disordered" evidence="1">
    <location>
        <begin position="162"/>
        <end position="204"/>
    </location>
</feature>
<feature type="region of interest" description="Disordered" evidence="1">
    <location>
        <begin position="751"/>
        <end position="784"/>
    </location>
</feature>
<feature type="compositionally biased region" description="Gly residues" evidence="1">
    <location>
        <begin position="530"/>
        <end position="543"/>
    </location>
</feature>
<feature type="compositionally biased region" description="Low complexity" evidence="1">
    <location>
        <begin position="689"/>
        <end position="710"/>
    </location>
</feature>
<feature type="compositionally biased region" description="Low complexity" evidence="1">
    <location>
        <begin position="767"/>
        <end position="778"/>
    </location>
</feature>
<evidence type="ECO:0000313" key="3">
    <source>
        <dbReference type="Proteomes" id="UP000650467"/>
    </source>
</evidence>
<gene>
    <name evidence="2" type="ORF">HXX76_005943</name>
</gene>
<feature type="region of interest" description="Disordered" evidence="1">
    <location>
        <begin position="938"/>
        <end position="957"/>
    </location>
</feature>
<name>A0A835TBF3_CHLIN</name>
<proteinExistence type="predicted"/>
<comment type="caution">
    <text evidence="2">The sequence shown here is derived from an EMBL/GenBank/DDBJ whole genome shotgun (WGS) entry which is preliminary data.</text>
</comment>
<reference evidence="2" key="1">
    <citation type="journal article" date="2020" name="bioRxiv">
        <title>Comparative genomics of Chlamydomonas.</title>
        <authorList>
            <person name="Craig R.J."/>
            <person name="Hasan A.R."/>
            <person name="Ness R.W."/>
            <person name="Keightley P.D."/>
        </authorList>
    </citation>
    <scope>NUCLEOTIDE SEQUENCE</scope>
    <source>
        <strain evidence="2">SAG 7.73</strain>
    </source>
</reference>
<feature type="region of interest" description="Disordered" evidence="1">
    <location>
        <begin position="688"/>
        <end position="710"/>
    </location>
</feature>
<dbReference type="CDD" id="cd21039">
    <property type="entry name" value="NURR"/>
    <property type="match status" value="1"/>
</dbReference>
<feature type="compositionally biased region" description="Low complexity" evidence="1">
    <location>
        <begin position="572"/>
        <end position="584"/>
    </location>
</feature>
<feature type="region of interest" description="Disordered" evidence="1">
    <location>
        <begin position="530"/>
        <end position="584"/>
    </location>
</feature>
<accession>A0A835TBF3</accession>
<feature type="compositionally biased region" description="Low complexity" evidence="1">
    <location>
        <begin position="172"/>
        <end position="188"/>
    </location>
</feature>
<feature type="compositionally biased region" description="Polar residues" evidence="1">
    <location>
        <begin position="442"/>
        <end position="453"/>
    </location>
</feature>
<sequence length="1312" mass="130670">MLANDEGARLRPPPGNSVAYPREFLQQVCGAVSKAWSTGRNAIKRDVALTLLADPDLRLRVCHLEEILRVRQQARHAQGQANGQTGQPNGTSTPPNGASAAAGAVACASCGKELPPPVQLQSALAEPGFAALFELDPCVTEPDWGMQVLWLNMAALVRELGLPQPPQPAPPAGGAATQPATPHSRAPQPGGGTSPGPQASAEGGMTGAELSAVLAAVEAAFPAHPSDDDEYLTVAACYCLTTRRDPRGLLPPHSLHLTDLAAHLRGCAVADNRLAALLQRFAAAAAAPASGGAAAVGLAARLGELLAAPRARLIFRQSESLSRKGERVVSLALEQLLRVAPALSANNGGAKLPVDAWQRSATLGAAAAAAAAVSGPGGAGQGPHGAGNGDGLPSFLFEYESGGGGGADGRAAPGGGGDAGAAGPMASRSASSGGAPSLPTPQQSMQLQHSWSDNGRGAANLHSAASMPVPLPGGGNASAANSNGSGSATIAQAAAAALARRNTEPHSEGLSSITVGSGAGGLGFGSSWSGGGMHGGGGGGGAEGISPSSSFNGGGPRFPQLFNRSSSGYTSNNNNNNHNNNNTANNDALFQQALAVAAAGGNAAAAVMASTLAAAARDGMAASPGGPSGDMMVPPEIADVWSNSAAADAAARDMVRRPSLTAAGLDGAGGGVFAMSPTNESYLWERMARQQQQQQLAASQPAGANGPGNSLASANAGLGYSLSGLGYSSSPAANGFGGQGLMVGSAPMHYQHLHQHHQQQQHHHHQQQQQQQQQGLQQPFMPNGISNGFNGLGGLVDYSSWHSSSPDLGSSFGRRPTAAEDNAAAANAWMVAHSNAAAAAAAANAAAAQGGANRLIAAAAGAGGEPAPSVSEESEEVASVGAGPLELDHMAMTLEAIIGYDPSNPRGATGGHKGLIAAAAGGDASAFASAAAAVASAAGGGAPANGDSSRNSSLDSGDALHARDVTAAAATLAAAGGNSSAANAAAAAMLTSWSAMAARNASLPPPSPHSAGATSIQQLAAAMASPGGAAGRLAVGSAPMPHDAGSIMAQGLAATVAAMGAAAAARQGATVGSLGALGALPGSVPGTGGGTLTGRDLFGGRALHPKLTPRVRDEICTLIRTVPGLRPEDFDDGVLHQLTLKKSEEEAVGALRMLAAENVSGIQHMAAYINHVIKNYHLTGPGGPGGVAGLVGAGASLPSATVRANSTPVSSKAILQKLPLRVYKRLEDVIAKCSYMEWKHFDAGVVKVMAQLAEIGEEDVFEELELLQSTDLSNVEYMPAYLNKRLNNRLWSRRKMLTSAAAASGLAASMGL</sequence>
<evidence type="ECO:0000256" key="1">
    <source>
        <dbReference type="SAM" id="MobiDB-lite"/>
    </source>
</evidence>
<feature type="compositionally biased region" description="Low complexity" evidence="1">
    <location>
        <begin position="421"/>
        <end position="441"/>
    </location>
</feature>
<feature type="region of interest" description="Disordered" evidence="1">
    <location>
        <begin position="75"/>
        <end position="100"/>
    </location>
</feature>
<dbReference type="OrthoDB" id="545806at2759"/>
<feature type="compositionally biased region" description="Polar residues" evidence="1">
    <location>
        <begin position="79"/>
        <end position="96"/>
    </location>
</feature>
<evidence type="ECO:0000313" key="2">
    <source>
        <dbReference type="EMBL" id="KAG2437284.1"/>
    </source>
</evidence>
<feature type="compositionally biased region" description="Polar residues" evidence="1">
    <location>
        <begin position="562"/>
        <end position="571"/>
    </location>
</feature>
<protein>
    <submittedName>
        <fullName evidence="2">Uncharacterized protein</fullName>
    </submittedName>
</protein>